<comment type="caution">
    <text evidence="1">The sequence shown here is derived from an EMBL/GenBank/DDBJ whole genome shotgun (WGS) entry which is preliminary data.</text>
</comment>
<proteinExistence type="predicted"/>
<protein>
    <submittedName>
        <fullName evidence="1">Uncharacterized protein</fullName>
    </submittedName>
</protein>
<reference evidence="1 2" key="1">
    <citation type="journal article" date="2024" name="G3 (Bethesda)">
        <title>Genome assembly of Hibiscus sabdariffa L. provides insights into metabolisms of medicinal natural products.</title>
        <authorList>
            <person name="Kim T."/>
        </authorList>
    </citation>
    <scope>NUCLEOTIDE SEQUENCE [LARGE SCALE GENOMIC DNA]</scope>
    <source>
        <strain evidence="1">TK-2024</strain>
        <tissue evidence="1">Old leaves</tissue>
    </source>
</reference>
<evidence type="ECO:0000313" key="2">
    <source>
        <dbReference type="Proteomes" id="UP001396334"/>
    </source>
</evidence>
<accession>A0ABR2U5L6</accession>
<evidence type="ECO:0000313" key="1">
    <source>
        <dbReference type="EMBL" id="KAK9044927.1"/>
    </source>
</evidence>
<dbReference type="EMBL" id="JBBPBN010000002">
    <property type="protein sequence ID" value="KAK9044927.1"/>
    <property type="molecule type" value="Genomic_DNA"/>
</dbReference>
<name>A0ABR2U5L6_9ROSI</name>
<dbReference type="Proteomes" id="UP001396334">
    <property type="component" value="Unassembled WGS sequence"/>
</dbReference>
<gene>
    <name evidence="1" type="ORF">V6N11_058818</name>
</gene>
<organism evidence="1 2">
    <name type="scientific">Hibiscus sabdariffa</name>
    <name type="common">roselle</name>
    <dbReference type="NCBI Taxonomy" id="183260"/>
    <lineage>
        <taxon>Eukaryota</taxon>
        <taxon>Viridiplantae</taxon>
        <taxon>Streptophyta</taxon>
        <taxon>Embryophyta</taxon>
        <taxon>Tracheophyta</taxon>
        <taxon>Spermatophyta</taxon>
        <taxon>Magnoliopsida</taxon>
        <taxon>eudicotyledons</taxon>
        <taxon>Gunneridae</taxon>
        <taxon>Pentapetalae</taxon>
        <taxon>rosids</taxon>
        <taxon>malvids</taxon>
        <taxon>Malvales</taxon>
        <taxon>Malvaceae</taxon>
        <taxon>Malvoideae</taxon>
        <taxon>Hibiscus</taxon>
    </lineage>
</organism>
<keyword evidence="2" id="KW-1185">Reference proteome</keyword>
<sequence>MRKARVHSEEKKKRNEFVEAKDAQHGKIFMARIHLVCLWGLGNQNIGTPEMHGKRMPLTATEIGRQPTDIQVDSSMDEND</sequence>